<evidence type="ECO:0000313" key="2">
    <source>
        <dbReference type="Proteomes" id="UP001163321"/>
    </source>
</evidence>
<protein>
    <submittedName>
        <fullName evidence="1">Uncharacterized protein</fullName>
    </submittedName>
</protein>
<evidence type="ECO:0000313" key="1">
    <source>
        <dbReference type="EMBL" id="KAI9915951.1"/>
    </source>
</evidence>
<accession>A0ACC0WE23</accession>
<reference evidence="1 2" key="1">
    <citation type="journal article" date="2022" name="bioRxiv">
        <title>The genome of the oomycete Peronosclerospora sorghi, a cosmopolitan pathogen of maize and sorghum, is inflated with dispersed pseudogenes.</title>
        <authorList>
            <person name="Fletcher K."/>
            <person name="Martin F."/>
            <person name="Isakeit T."/>
            <person name="Cavanaugh K."/>
            <person name="Magill C."/>
            <person name="Michelmore R."/>
        </authorList>
    </citation>
    <scope>NUCLEOTIDE SEQUENCE [LARGE SCALE GENOMIC DNA]</scope>
    <source>
        <strain evidence="1">P6</strain>
    </source>
</reference>
<gene>
    <name evidence="1" type="ORF">PsorP6_006940</name>
</gene>
<dbReference type="EMBL" id="CM047582">
    <property type="protein sequence ID" value="KAI9915951.1"/>
    <property type="molecule type" value="Genomic_DNA"/>
</dbReference>
<organism evidence="1 2">
    <name type="scientific">Peronosclerospora sorghi</name>
    <dbReference type="NCBI Taxonomy" id="230839"/>
    <lineage>
        <taxon>Eukaryota</taxon>
        <taxon>Sar</taxon>
        <taxon>Stramenopiles</taxon>
        <taxon>Oomycota</taxon>
        <taxon>Peronosporomycetes</taxon>
        <taxon>Peronosporales</taxon>
        <taxon>Peronosporaceae</taxon>
        <taxon>Peronosclerospora</taxon>
    </lineage>
</organism>
<sequence>MTLDGFINGSGKRLRATEVAVVERKTFKDLLALCNPKTSTMLIKHHALADRAAAMHYYFDMLEKLGLTKHHGHVTVDNGSYIKALLEAFEMRENVEFSTEQMMQRCMAHVLNLISRDGLHEFGHVEDDEDNVEETYIMRINTIVDKPDGADLDIGTVYGRIKNLAKHVAASPQRRKELSCAVNLRQSGSTVDSMLSDVTTRWNSTYLMLGELCRLSKCGHPQGIVHSTYGARQLQPVAVAMHSKLKKYVKLAFQQDANYFATILDPRWNIIWFRDQKLPDAIDLLFTEAADKFKKLSEEATSPPPPLANNTLEAMMEYMEMPNIFPVAR</sequence>
<proteinExistence type="predicted"/>
<comment type="caution">
    <text evidence="1">The sequence shown here is derived from an EMBL/GenBank/DDBJ whole genome shotgun (WGS) entry which is preliminary data.</text>
</comment>
<keyword evidence="2" id="KW-1185">Reference proteome</keyword>
<dbReference type="Proteomes" id="UP001163321">
    <property type="component" value="Chromosome 3"/>
</dbReference>
<name>A0ACC0WE23_9STRA</name>